<proteinExistence type="predicted"/>
<dbReference type="Proteomes" id="UP000179807">
    <property type="component" value="Unassembled WGS sequence"/>
</dbReference>
<gene>
    <name evidence="1" type="ORF">TRFO_38020</name>
</gene>
<evidence type="ECO:0000313" key="2">
    <source>
        <dbReference type="Proteomes" id="UP000179807"/>
    </source>
</evidence>
<dbReference type="PROSITE" id="PS51257">
    <property type="entry name" value="PROKAR_LIPOPROTEIN"/>
    <property type="match status" value="1"/>
</dbReference>
<keyword evidence="2" id="KW-1185">Reference proteome</keyword>
<reference evidence="1" key="1">
    <citation type="submission" date="2016-10" db="EMBL/GenBank/DDBJ databases">
        <authorList>
            <person name="Benchimol M."/>
            <person name="Almeida L.G."/>
            <person name="Vasconcelos A.T."/>
            <person name="Perreira-Neves A."/>
            <person name="Rosa I.A."/>
            <person name="Tasca T."/>
            <person name="Bogo M.R."/>
            <person name="de Souza W."/>
        </authorList>
    </citation>
    <scope>NUCLEOTIDE SEQUENCE [LARGE SCALE GENOMIC DNA]</scope>
    <source>
        <strain evidence="1">K</strain>
    </source>
</reference>
<dbReference type="RefSeq" id="XP_068348973.1">
    <property type="nucleotide sequence ID" value="XM_068511784.1"/>
</dbReference>
<name>A0A1J4JEZ9_9EUKA</name>
<accession>A0A1J4JEZ9</accession>
<sequence length="655" mass="75245">MDDSKRIKKANETTQEVVKDTNLTIPVSLSCHSKPSGPLPIETRTYMEITAKSSKSENKSHLYVHFEGEHPYCILLKSPHFKGVKVFIIGDFALDEYNTKFGTDYLFHEVRYFLVNDITNKYDEIAALDLFIYEPNTELVIRLPDPAKEELNLISLKKEKKFVDKGWNYYKHGDPKTAATYFWSAGVQGIPHLVKLTKQTGDQEMLERIKLMLLTRYPDEIQLIASLFQIQSPKDIHDAMEQLENPKKLSTNQRRDLIKYVSKTQPYIALKICLRFPEYIQFLPIPCKTEEIMTAFVQICTNLGYTNSLLVYLSEIFVKYGQISHALALGYNASVLADCPDSVTRRACWIMLIDKQFSSLYMTLVAYFNKDQNRSIGGLNASIILSRLTAIKRFPPIKARTACRVMQTIVDPLDPDDLDFLCIVLITASFLFLNGNIDEYIDVSAAINSQNRKFFEKTGIPQEFDLFVYIDKAGEFAINDRPKTESVFAIGDEGSLGNAYNTLATFEMVISHPIPRLTIWDLRRGVKKFKKAAFWHQICESILYKHVLLVLGHYDLLYIVPKLLQYDFSIETVNDAINRIVEIYLYVIQKIHKKMPQLEIYIHPVKIDNKMLIPQAEIFNAVLKKALPEYAIILSESDCMPSYDDSSMVPLRTSR</sequence>
<dbReference type="VEuPathDB" id="TrichDB:TRFO_38020"/>
<dbReference type="EMBL" id="MLAK01001217">
    <property type="protein sequence ID" value="OHS95836.1"/>
    <property type="molecule type" value="Genomic_DNA"/>
</dbReference>
<dbReference type="AlphaFoldDB" id="A0A1J4JEZ9"/>
<evidence type="ECO:0000313" key="1">
    <source>
        <dbReference type="EMBL" id="OHS95836.1"/>
    </source>
</evidence>
<protein>
    <submittedName>
        <fullName evidence="1">Uncharacterized protein</fullName>
    </submittedName>
</protein>
<dbReference type="GeneID" id="94846488"/>
<comment type="caution">
    <text evidence="1">The sequence shown here is derived from an EMBL/GenBank/DDBJ whole genome shotgun (WGS) entry which is preliminary data.</text>
</comment>
<organism evidence="1 2">
    <name type="scientific">Tritrichomonas foetus</name>
    <dbReference type="NCBI Taxonomy" id="1144522"/>
    <lineage>
        <taxon>Eukaryota</taxon>
        <taxon>Metamonada</taxon>
        <taxon>Parabasalia</taxon>
        <taxon>Tritrichomonadida</taxon>
        <taxon>Tritrichomonadidae</taxon>
        <taxon>Tritrichomonas</taxon>
    </lineage>
</organism>